<dbReference type="GO" id="GO:0004827">
    <property type="term" value="F:proline-tRNA ligase activity"/>
    <property type="evidence" value="ECO:0007669"/>
    <property type="project" value="InterPro"/>
</dbReference>
<dbReference type="Gene3D" id="3.30.930.10">
    <property type="entry name" value="Bira Bifunctional Protein, Domain 2"/>
    <property type="match status" value="1"/>
</dbReference>
<evidence type="ECO:0000313" key="1">
    <source>
        <dbReference type="EMBL" id="QDQ42940.1"/>
    </source>
</evidence>
<dbReference type="Proteomes" id="UP000315925">
    <property type="component" value="Chromosome"/>
</dbReference>
<name>A0A516TNY6_9BACT</name>
<reference evidence="2" key="1">
    <citation type="submission" date="2019-03" db="EMBL/GenBank/DDBJ databases">
        <title>Complete genome of Methylacidiphilum kamchatkense Kam1.</title>
        <authorList>
            <person name="Kruse T."/>
            <person name="Murarilal Ratnadevi C."/>
            <person name="Erikstad H.-A."/>
            <person name="Birkeland N.-K."/>
        </authorList>
    </citation>
    <scope>NUCLEOTIDE SEQUENCE [LARGE SCALE GENOMIC DNA]</scope>
    <source>
        <strain evidence="2">kam1</strain>
    </source>
</reference>
<gene>
    <name evidence="1" type="ORF">kam1_1725</name>
</gene>
<dbReference type="SUPFAM" id="SSF55681">
    <property type="entry name" value="Class II aaRS and biotin synthetases"/>
    <property type="match status" value="1"/>
</dbReference>
<organism evidence="1 2">
    <name type="scientific">Methylacidiphilum kamchatkense Kam1</name>
    <dbReference type="NCBI Taxonomy" id="1202785"/>
    <lineage>
        <taxon>Bacteria</taxon>
        <taxon>Pseudomonadati</taxon>
        <taxon>Verrucomicrobiota</taxon>
        <taxon>Methylacidiphilae</taxon>
        <taxon>Methylacidiphilales</taxon>
        <taxon>Methylacidiphilaceae</taxon>
        <taxon>Methylacidiphilum (ex Ratnadevi et al. 2023)</taxon>
    </lineage>
</organism>
<dbReference type="GO" id="GO:0017101">
    <property type="term" value="C:aminoacyl-tRNA synthetase multienzyme complex"/>
    <property type="evidence" value="ECO:0007669"/>
    <property type="project" value="TreeGrafter"/>
</dbReference>
<accession>A0A516TNY6</accession>
<dbReference type="InterPro" id="IPR045864">
    <property type="entry name" value="aa-tRNA-synth_II/BPL/LPL"/>
</dbReference>
<dbReference type="KEGG" id="mkc:kam1_1725"/>
<dbReference type="GO" id="GO:0005737">
    <property type="term" value="C:cytoplasm"/>
    <property type="evidence" value="ECO:0007669"/>
    <property type="project" value="InterPro"/>
</dbReference>
<dbReference type="GO" id="GO:0005524">
    <property type="term" value="F:ATP binding"/>
    <property type="evidence" value="ECO:0007669"/>
    <property type="project" value="InterPro"/>
</dbReference>
<dbReference type="PANTHER" id="PTHR43382:SF2">
    <property type="entry name" value="BIFUNCTIONAL GLUTAMATE_PROLINE--TRNA LIGASE"/>
    <property type="match status" value="1"/>
</dbReference>
<dbReference type="PANTHER" id="PTHR43382">
    <property type="entry name" value="PROLYL-TRNA SYNTHETASE"/>
    <property type="match status" value="1"/>
</dbReference>
<proteinExistence type="predicted"/>
<dbReference type="EMBL" id="CP037899">
    <property type="protein sequence ID" value="QDQ42940.1"/>
    <property type="molecule type" value="Genomic_DNA"/>
</dbReference>
<dbReference type="GO" id="GO:0006433">
    <property type="term" value="P:prolyl-tRNA aminoacylation"/>
    <property type="evidence" value="ECO:0007669"/>
    <property type="project" value="InterPro"/>
</dbReference>
<evidence type="ECO:0008006" key="3">
    <source>
        <dbReference type="Google" id="ProtNLM"/>
    </source>
</evidence>
<sequence length="115" mass="13375">MNLRKEFAISPTRNEDFPEWYQQVVTAAELAENSEVRGCMIIKPWGYALWERIQKELDQRIKATGHKNVYFPLFIPLEYLQREAEHVEGFAKECAVVTHHRLEKGPDGKLHPASP</sequence>
<protein>
    <recommendedName>
        <fullName evidence="3">Proline--tRNA ligase</fullName>
    </recommendedName>
</protein>
<dbReference type="AlphaFoldDB" id="A0A516TNY6"/>
<evidence type="ECO:0000313" key="2">
    <source>
        <dbReference type="Proteomes" id="UP000315925"/>
    </source>
</evidence>
<dbReference type="InterPro" id="IPR004499">
    <property type="entry name" value="Pro-tRNA-ligase_IIa_arc-type"/>
</dbReference>